<gene>
    <name evidence="1" type="ORF">AMELA_G00171550</name>
</gene>
<proteinExistence type="predicted"/>
<dbReference type="Proteomes" id="UP000593565">
    <property type="component" value="Unassembled WGS sequence"/>
</dbReference>
<protein>
    <submittedName>
        <fullName evidence="1">Uncharacterized protein</fullName>
    </submittedName>
</protein>
<dbReference type="EMBL" id="JAAGNN010000014">
    <property type="protein sequence ID" value="KAF4080454.1"/>
    <property type="molecule type" value="Genomic_DNA"/>
</dbReference>
<feature type="non-terminal residue" evidence="1">
    <location>
        <position position="1"/>
    </location>
</feature>
<keyword evidence="2" id="KW-1185">Reference proteome</keyword>
<evidence type="ECO:0000313" key="1">
    <source>
        <dbReference type="EMBL" id="KAF4080454.1"/>
    </source>
</evidence>
<dbReference type="AlphaFoldDB" id="A0A7J6ABZ2"/>
<reference evidence="1 2" key="1">
    <citation type="submission" date="2020-02" db="EMBL/GenBank/DDBJ databases">
        <title>A chromosome-scale genome assembly of the black bullhead catfish (Ameiurus melas).</title>
        <authorList>
            <person name="Wen M."/>
            <person name="Zham M."/>
            <person name="Cabau C."/>
            <person name="Klopp C."/>
            <person name="Donnadieu C."/>
            <person name="Roques C."/>
            <person name="Bouchez O."/>
            <person name="Lampietro C."/>
            <person name="Jouanno E."/>
            <person name="Herpin A."/>
            <person name="Louis A."/>
            <person name="Berthelot C."/>
            <person name="Parey E."/>
            <person name="Roest-Crollius H."/>
            <person name="Braasch I."/>
            <person name="Postlethwait J."/>
            <person name="Robinson-Rechavi M."/>
            <person name="Echchiki A."/>
            <person name="Begum T."/>
            <person name="Montfort J."/>
            <person name="Schartl M."/>
            <person name="Bobe J."/>
            <person name="Guiguen Y."/>
        </authorList>
    </citation>
    <scope>NUCLEOTIDE SEQUENCE [LARGE SCALE GENOMIC DNA]</scope>
    <source>
        <strain evidence="1">M_S1</strain>
        <tissue evidence="1">Blood</tissue>
    </source>
</reference>
<accession>A0A7J6ABZ2</accession>
<sequence length="104" mass="11350">GAVEGSAEFHLTVCLFLLFNFHHERRHVEVTSLETGNFGVLKKGRRSEGQGKQTKTTTFREGIANWSVALQSLLLGISLTFQFPQRKHDPVALNLPASSGEGGG</sequence>
<evidence type="ECO:0000313" key="2">
    <source>
        <dbReference type="Proteomes" id="UP000593565"/>
    </source>
</evidence>
<organism evidence="1 2">
    <name type="scientific">Ameiurus melas</name>
    <name type="common">Black bullhead</name>
    <name type="synonym">Silurus melas</name>
    <dbReference type="NCBI Taxonomy" id="219545"/>
    <lineage>
        <taxon>Eukaryota</taxon>
        <taxon>Metazoa</taxon>
        <taxon>Chordata</taxon>
        <taxon>Craniata</taxon>
        <taxon>Vertebrata</taxon>
        <taxon>Euteleostomi</taxon>
        <taxon>Actinopterygii</taxon>
        <taxon>Neopterygii</taxon>
        <taxon>Teleostei</taxon>
        <taxon>Ostariophysi</taxon>
        <taxon>Siluriformes</taxon>
        <taxon>Ictaluridae</taxon>
        <taxon>Ameiurus</taxon>
    </lineage>
</organism>
<name>A0A7J6ABZ2_AMEME</name>
<comment type="caution">
    <text evidence="1">The sequence shown here is derived from an EMBL/GenBank/DDBJ whole genome shotgun (WGS) entry which is preliminary data.</text>
</comment>